<name>A0A1G9B9Y6_9BACT</name>
<dbReference type="Proteomes" id="UP000198510">
    <property type="component" value="Unassembled WGS sequence"/>
</dbReference>
<dbReference type="EMBL" id="FNFO01000002">
    <property type="protein sequence ID" value="SDK36386.1"/>
    <property type="molecule type" value="Genomic_DNA"/>
</dbReference>
<sequence>MSGFSFTSYLIELGFKEVRVDIYRHSEWDVTVQFLGSKVLITNYKPADLQMCSVVDAKPTSADAAMHLLTRAKVQFPQLPLKRNPRKNSLLLSRV</sequence>
<reference evidence="1 2" key="1">
    <citation type="submission" date="2016-10" db="EMBL/GenBank/DDBJ databases">
        <authorList>
            <person name="de Groot N.N."/>
        </authorList>
    </citation>
    <scope>NUCLEOTIDE SEQUENCE [LARGE SCALE GENOMIC DNA]</scope>
    <source>
        <strain evidence="1 2">DSM 25186</strain>
    </source>
</reference>
<protein>
    <submittedName>
        <fullName evidence="1">Uncharacterized protein</fullName>
    </submittedName>
</protein>
<accession>A0A1G9B9Y6</accession>
<proteinExistence type="predicted"/>
<evidence type="ECO:0000313" key="1">
    <source>
        <dbReference type="EMBL" id="SDK36386.1"/>
    </source>
</evidence>
<dbReference type="RefSeq" id="WP_143017154.1">
    <property type="nucleotide sequence ID" value="NZ_FNFO01000002.1"/>
</dbReference>
<gene>
    <name evidence="1" type="ORF">SAMN05421823_102561</name>
</gene>
<dbReference type="AlphaFoldDB" id="A0A1G9B9Y6"/>
<organism evidence="1 2">
    <name type="scientific">Catalinimonas alkaloidigena</name>
    <dbReference type="NCBI Taxonomy" id="1075417"/>
    <lineage>
        <taxon>Bacteria</taxon>
        <taxon>Pseudomonadati</taxon>
        <taxon>Bacteroidota</taxon>
        <taxon>Cytophagia</taxon>
        <taxon>Cytophagales</taxon>
        <taxon>Catalimonadaceae</taxon>
        <taxon>Catalinimonas</taxon>
    </lineage>
</organism>
<evidence type="ECO:0000313" key="2">
    <source>
        <dbReference type="Proteomes" id="UP000198510"/>
    </source>
</evidence>
<keyword evidence="2" id="KW-1185">Reference proteome</keyword>